<reference evidence="1" key="1">
    <citation type="submission" date="2021-06" db="EMBL/GenBank/DDBJ databases">
        <authorList>
            <person name="Kallberg Y."/>
            <person name="Tangrot J."/>
            <person name="Rosling A."/>
        </authorList>
    </citation>
    <scope>NUCLEOTIDE SEQUENCE</scope>
    <source>
        <strain evidence="1">UK204</strain>
    </source>
</reference>
<keyword evidence="2" id="KW-1185">Reference proteome</keyword>
<evidence type="ECO:0000313" key="1">
    <source>
        <dbReference type="EMBL" id="CAG8606170.1"/>
    </source>
</evidence>
<dbReference type="Proteomes" id="UP000789570">
    <property type="component" value="Unassembled WGS sequence"/>
</dbReference>
<sequence length="153" mass="18005">MSAIFNKSSWNHIWKTWRPIIQSYIMIWSGFTYVIEWEQGVNALADDNLEAWIVSHIWTFIVNMALKDIEETKIGKSEDGSKIDILLKLRNSSRKILAGEVVRTGDIHDRKYLRDRMKLLKFMKDMFDLMIESLPPITIKNYESLCTFGIQLF</sequence>
<protein>
    <submittedName>
        <fullName evidence="1">10613_t:CDS:1</fullName>
    </submittedName>
</protein>
<name>A0A9N9GHB0_9GLOM</name>
<dbReference type="EMBL" id="CAJVPQ010002713">
    <property type="protein sequence ID" value="CAG8606170.1"/>
    <property type="molecule type" value="Genomic_DNA"/>
</dbReference>
<accession>A0A9N9GHB0</accession>
<evidence type="ECO:0000313" key="2">
    <source>
        <dbReference type="Proteomes" id="UP000789570"/>
    </source>
</evidence>
<comment type="caution">
    <text evidence="1">The sequence shown here is derived from an EMBL/GenBank/DDBJ whole genome shotgun (WGS) entry which is preliminary data.</text>
</comment>
<proteinExistence type="predicted"/>
<gene>
    <name evidence="1" type="ORF">FCALED_LOCUS8833</name>
</gene>
<dbReference type="OrthoDB" id="2431268at2759"/>
<organism evidence="1 2">
    <name type="scientific">Funneliformis caledonium</name>
    <dbReference type="NCBI Taxonomy" id="1117310"/>
    <lineage>
        <taxon>Eukaryota</taxon>
        <taxon>Fungi</taxon>
        <taxon>Fungi incertae sedis</taxon>
        <taxon>Mucoromycota</taxon>
        <taxon>Glomeromycotina</taxon>
        <taxon>Glomeromycetes</taxon>
        <taxon>Glomerales</taxon>
        <taxon>Glomeraceae</taxon>
        <taxon>Funneliformis</taxon>
    </lineage>
</organism>
<feature type="non-terminal residue" evidence="1">
    <location>
        <position position="153"/>
    </location>
</feature>
<dbReference type="AlphaFoldDB" id="A0A9N9GHB0"/>